<accession>A0A8J8B8D8</accession>
<sequence length="209" mass="22410">MSRPDPRLGRHHHAPPPALTLWHEVALPLARAHEICGRARRTLALHLAGAGAGGGPVLWIAPRHGADALNPEGVVGLMPPQDILFVAATRPEDVLWTAEEALRSGVVPVVVADLPGPPGMVPVRRLHLAAEAGLTEGRCRPLCLLLTPGEGGAPGIETRWRMEPAHGPGRTRWRVERLRARMAPPRGWWLEQGRLEPGAGLTDEAVQAG</sequence>
<comment type="caution">
    <text evidence="1">The sequence shown here is derived from an EMBL/GenBank/DDBJ whole genome shotgun (WGS) entry which is preliminary data.</text>
</comment>
<protein>
    <recommendedName>
        <fullName evidence="3">Protein ImuA</fullName>
    </recommendedName>
</protein>
<dbReference type="RefSeq" id="WP_212536620.1">
    <property type="nucleotide sequence ID" value="NZ_JAGTUU010000004.1"/>
</dbReference>
<evidence type="ECO:0000313" key="1">
    <source>
        <dbReference type="EMBL" id="MBS0124654.1"/>
    </source>
</evidence>
<dbReference type="InterPro" id="IPR027417">
    <property type="entry name" value="P-loop_NTPase"/>
</dbReference>
<keyword evidence="2" id="KW-1185">Reference proteome</keyword>
<name>A0A8J8B8D8_9RHOB</name>
<dbReference type="Proteomes" id="UP000681356">
    <property type="component" value="Unassembled WGS sequence"/>
</dbReference>
<proteinExistence type="predicted"/>
<dbReference type="EMBL" id="JAGTUU010000004">
    <property type="protein sequence ID" value="MBS0124654.1"/>
    <property type="molecule type" value="Genomic_DNA"/>
</dbReference>
<evidence type="ECO:0008006" key="3">
    <source>
        <dbReference type="Google" id="ProtNLM"/>
    </source>
</evidence>
<dbReference type="AlphaFoldDB" id="A0A8J8B8D8"/>
<dbReference type="SUPFAM" id="SSF52540">
    <property type="entry name" value="P-loop containing nucleoside triphosphate hydrolases"/>
    <property type="match status" value="1"/>
</dbReference>
<gene>
    <name evidence="1" type="ORF">KB874_10950</name>
</gene>
<evidence type="ECO:0000313" key="2">
    <source>
        <dbReference type="Proteomes" id="UP000681356"/>
    </source>
</evidence>
<dbReference type="Gene3D" id="3.40.50.300">
    <property type="entry name" value="P-loop containing nucleotide triphosphate hydrolases"/>
    <property type="match status" value="1"/>
</dbReference>
<organism evidence="1 2">
    <name type="scientific">Thetidibacter halocola</name>
    <dbReference type="NCBI Taxonomy" id="2827239"/>
    <lineage>
        <taxon>Bacteria</taxon>
        <taxon>Pseudomonadati</taxon>
        <taxon>Pseudomonadota</taxon>
        <taxon>Alphaproteobacteria</taxon>
        <taxon>Rhodobacterales</taxon>
        <taxon>Roseobacteraceae</taxon>
        <taxon>Thetidibacter</taxon>
    </lineage>
</organism>
<reference evidence="1" key="1">
    <citation type="submission" date="2021-04" db="EMBL/GenBank/DDBJ databases">
        <authorList>
            <person name="Yoon J."/>
        </authorList>
    </citation>
    <scope>NUCLEOTIDE SEQUENCE</scope>
    <source>
        <strain evidence="1">KMU-90</strain>
    </source>
</reference>